<proteinExistence type="predicted"/>
<dbReference type="AlphaFoldDB" id="A0A8X6F1I6"/>
<dbReference type="EMBL" id="BMAO01000438">
    <property type="protein sequence ID" value="GFQ66884.1"/>
    <property type="molecule type" value="Genomic_DNA"/>
</dbReference>
<accession>A0A8X6F1I6</accession>
<comment type="caution">
    <text evidence="2">The sequence shown here is derived from an EMBL/GenBank/DDBJ whole genome shotgun (WGS) entry which is preliminary data.</text>
</comment>
<evidence type="ECO:0000313" key="3">
    <source>
        <dbReference type="Proteomes" id="UP000887116"/>
    </source>
</evidence>
<dbReference type="Proteomes" id="UP000887116">
    <property type="component" value="Unassembled WGS sequence"/>
</dbReference>
<gene>
    <name evidence="2" type="ORF">TNCT_483271</name>
</gene>
<sequence>MSRTVKGAEFENRSDRFPGPGVRRTVGTFEKVQSLESAEMVLFEIRQEGRGTRLKFTLPDIRTTEQSGRLLEYLSSFFSISRGGSSALDNSMCDRFFALMWLSDRSGERIPKTCRSRFGSRTQRPRRWLFADTQLANPREFSLK</sequence>
<name>A0A8X6F1I6_TRICU</name>
<keyword evidence="3" id="KW-1185">Reference proteome</keyword>
<evidence type="ECO:0000313" key="2">
    <source>
        <dbReference type="EMBL" id="GFQ66884.1"/>
    </source>
</evidence>
<reference evidence="2" key="1">
    <citation type="submission" date="2020-07" db="EMBL/GenBank/DDBJ databases">
        <title>Multicomponent nature underlies the extraordinary mechanical properties of spider dragline silk.</title>
        <authorList>
            <person name="Kono N."/>
            <person name="Nakamura H."/>
            <person name="Mori M."/>
            <person name="Yoshida Y."/>
            <person name="Ohtoshi R."/>
            <person name="Malay A.D."/>
            <person name="Moran D.A.P."/>
            <person name="Tomita M."/>
            <person name="Numata K."/>
            <person name="Arakawa K."/>
        </authorList>
    </citation>
    <scope>NUCLEOTIDE SEQUENCE</scope>
</reference>
<feature type="region of interest" description="Disordered" evidence="1">
    <location>
        <begin position="1"/>
        <end position="21"/>
    </location>
</feature>
<feature type="compositionally biased region" description="Basic and acidic residues" evidence="1">
    <location>
        <begin position="1"/>
        <end position="16"/>
    </location>
</feature>
<organism evidence="2 3">
    <name type="scientific">Trichonephila clavata</name>
    <name type="common">Joro spider</name>
    <name type="synonym">Nephila clavata</name>
    <dbReference type="NCBI Taxonomy" id="2740835"/>
    <lineage>
        <taxon>Eukaryota</taxon>
        <taxon>Metazoa</taxon>
        <taxon>Ecdysozoa</taxon>
        <taxon>Arthropoda</taxon>
        <taxon>Chelicerata</taxon>
        <taxon>Arachnida</taxon>
        <taxon>Araneae</taxon>
        <taxon>Araneomorphae</taxon>
        <taxon>Entelegynae</taxon>
        <taxon>Araneoidea</taxon>
        <taxon>Nephilidae</taxon>
        <taxon>Trichonephila</taxon>
    </lineage>
</organism>
<evidence type="ECO:0000256" key="1">
    <source>
        <dbReference type="SAM" id="MobiDB-lite"/>
    </source>
</evidence>
<protein>
    <submittedName>
        <fullName evidence="2">Uncharacterized protein</fullName>
    </submittedName>
</protein>